<proteinExistence type="predicted"/>
<keyword evidence="2" id="KW-1185">Reference proteome</keyword>
<reference evidence="1" key="1">
    <citation type="submission" date="2022-08" db="UniProtKB">
        <authorList>
            <consortium name="EnsemblMetazoa"/>
        </authorList>
    </citation>
    <scope>IDENTIFICATION</scope>
    <source>
        <strain evidence="1">05x7-T-G4-1.051#20</strain>
    </source>
</reference>
<accession>A0A8W8MXB2</accession>
<dbReference type="AlphaFoldDB" id="A0A8W8MXB2"/>
<dbReference type="Proteomes" id="UP000005408">
    <property type="component" value="Unassembled WGS sequence"/>
</dbReference>
<name>A0A8W8MXB2_MAGGI</name>
<sequence length="649" mass="73189">MSPNVTFIYLFIDFYRKKGPRRTLYFYRKKGPRRTLGHSVDLEVIEKLVGSLIEYIHQLTSDFSFATKLLHCVNFHVIMFEVKSLSRKVTLNYTFKTTTESHEPGKVYVADVTVTCEKKQLIVKPKDSDDWERFLQDNRENQVRVILIHSKSLRVIEAKLKVYKEYKTVIDSESKNMNVNSEEMRENVARDISSKKNDILKDVLSAIAATDDDLKNVSLKLNTAISELKLNDQIEAVKTWKKREELHGLVSHPSVLKYIAGQKDNNPAIKVYLSHDDTEAMNVFKQIPEITCLEFVNVAEKSKEIFEAEKEHMDYSSILDESRVRTKLGEIINKHAEKLYAKYSSIVGLDAGSMYIEGEMQPCIVIYSLDKDLIPYGEDPLPKTIDGWHCDVREDIVMFGTCFDCRQIFYPNPGCCIGLPSFGIGSAGFLAKLKGSVSPVTGFLTAAHVAAKNWTDLYDFNELLSNLVTGECGDEIVHPLLPGFTDYKIIGKVKESFCGNWGEEGIGMDAAFVQNFQPQDGEYSELQIADESILQFNVSRVMKRGGSTGETEGLLTGNTLSVCVDKDFSFGGFYYFARCFSIESIDRPFFEKGDSGSGVFLMENGKPTKPLGIAFAKLLINHNTAVCRIDKITEAFGLSVCQNEEPMEV</sequence>
<protein>
    <submittedName>
        <fullName evidence="1">Uncharacterized protein</fullName>
    </submittedName>
</protein>
<evidence type="ECO:0000313" key="1">
    <source>
        <dbReference type="EnsemblMetazoa" id="G35007.1:cds"/>
    </source>
</evidence>
<evidence type="ECO:0000313" key="2">
    <source>
        <dbReference type="Proteomes" id="UP000005408"/>
    </source>
</evidence>
<dbReference type="EnsemblMetazoa" id="G35007.1">
    <property type="protein sequence ID" value="G35007.1:cds"/>
    <property type="gene ID" value="G35007"/>
</dbReference>
<organism evidence="1 2">
    <name type="scientific">Magallana gigas</name>
    <name type="common">Pacific oyster</name>
    <name type="synonym">Crassostrea gigas</name>
    <dbReference type="NCBI Taxonomy" id="29159"/>
    <lineage>
        <taxon>Eukaryota</taxon>
        <taxon>Metazoa</taxon>
        <taxon>Spiralia</taxon>
        <taxon>Lophotrochozoa</taxon>
        <taxon>Mollusca</taxon>
        <taxon>Bivalvia</taxon>
        <taxon>Autobranchia</taxon>
        <taxon>Pteriomorphia</taxon>
        <taxon>Ostreida</taxon>
        <taxon>Ostreoidea</taxon>
        <taxon>Ostreidae</taxon>
        <taxon>Magallana</taxon>
    </lineage>
</organism>